<gene>
    <name evidence="1" type="ORF">AGERDE_LOCUS13516</name>
</gene>
<proteinExistence type="predicted"/>
<sequence length="51" mass="6260">NNLKLDDVEELAHDPQMSTYETIKNEKINERFRKEILEEEAYRKRHQTRVT</sequence>
<evidence type="ECO:0000313" key="1">
    <source>
        <dbReference type="EMBL" id="CAG8701170.1"/>
    </source>
</evidence>
<organism evidence="1 2">
    <name type="scientific">Ambispora gerdemannii</name>
    <dbReference type="NCBI Taxonomy" id="144530"/>
    <lineage>
        <taxon>Eukaryota</taxon>
        <taxon>Fungi</taxon>
        <taxon>Fungi incertae sedis</taxon>
        <taxon>Mucoromycota</taxon>
        <taxon>Glomeromycotina</taxon>
        <taxon>Glomeromycetes</taxon>
        <taxon>Archaeosporales</taxon>
        <taxon>Ambisporaceae</taxon>
        <taxon>Ambispora</taxon>
    </lineage>
</organism>
<protein>
    <submittedName>
        <fullName evidence="1">5711_t:CDS:1</fullName>
    </submittedName>
</protein>
<name>A0A9N9N4D4_9GLOM</name>
<feature type="non-terminal residue" evidence="1">
    <location>
        <position position="51"/>
    </location>
</feature>
<comment type="caution">
    <text evidence="1">The sequence shown here is derived from an EMBL/GenBank/DDBJ whole genome shotgun (WGS) entry which is preliminary data.</text>
</comment>
<reference evidence="1" key="1">
    <citation type="submission" date="2021-06" db="EMBL/GenBank/DDBJ databases">
        <authorList>
            <person name="Kallberg Y."/>
            <person name="Tangrot J."/>
            <person name="Rosling A."/>
        </authorList>
    </citation>
    <scope>NUCLEOTIDE SEQUENCE</scope>
    <source>
        <strain evidence="1">MT106</strain>
    </source>
</reference>
<feature type="non-terminal residue" evidence="1">
    <location>
        <position position="1"/>
    </location>
</feature>
<dbReference type="Proteomes" id="UP000789831">
    <property type="component" value="Unassembled WGS sequence"/>
</dbReference>
<dbReference type="EMBL" id="CAJVPL010018161">
    <property type="protein sequence ID" value="CAG8701170.1"/>
    <property type="molecule type" value="Genomic_DNA"/>
</dbReference>
<keyword evidence="2" id="KW-1185">Reference proteome</keyword>
<dbReference type="AlphaFoldDB" id="A0A9N9N4D4"/>
<evidence type="ECO:0000313" key="2">
    <source>
        <dbReference type="Proteomes" id="UP000789831"/>
    </source>
</evidence>
<accession>A0A9N9N4D4</accession>